<feature type="domain" description="VOC" evidence="2">
    <location>
        <begin position="8"/>
        <end position="157"/>
    </location>
</feature>
<dbReference type="EMBL" id="LN907828">
    <property type="protein sequence ID" value="CUU26004.1"/>
    <property type="molecule type" value="Genomic_DNA"/>
</dbReference>
<keyword evidence="1" id="KW-0479">Metal-binding</keyword>
<dbReference type="InterPro" id="IPR037523">
    <property type="entry name" value="VOC_core"/>
</dbReference>
<dbReference type="OrthoDB" id="2613830at2"/>
<dbReference type="KEGG" id="ege:EM595_p0306"/>
<dbReference type="SUPFAM" id="SSF54593">
    <property type="entry name" value="Glyoxalase/Bleomycin resistance protein/Dihydroxybiphenyl dioxygenase"/>
    <property type="match status" value="1"/>
</dbReference>
<sequence>MSTNIIRGMDHVGITVSDIDEATRFFADAFGAEVIYDSVAPSDDDVQGEEPEGILNLFPGTKITTVRMMTLKHGPGLELFEMKGPQQSQPVRPSDYGLQHFAVYVDDINDAIRLFERAGGKMFTAPQPLMFPTEVGENNFFCYGRTPWGSVIELISLPAKLPYEDHTSLRRWKP</sequence>
<evidence type="ECO:0000313" key="3">
    <source>
        <dbReference type="EMBL" id="CUU26004.1"/>
    </source>
</evidence>
<evidence type="ECO:0000313" key="4">
    <source>
        <dbReference type="Proteomes" id="UP000059419"/>
    </source>
</evidence>
<name>A0A0U5GT05_9GAMM</name>
<dbReference type="Gene3D" id="3.10.180.10">
    <property type="entry name" value="2,3-Dihydroxybiphenyl 1,2-Dioxygenase, domain 1"/>
    <property type="match status" value="1"/>
</dbReference>
<reference evidence="4" key="1">
    <citation type="submission" date="2015-11" db="EMBL/GenBank/DDBJ databases">
        <authorList>
            <person name="Blom J."/>
        </authorList>
    </citation>
    <scope>NUCLEOTIDE SEQUENCE [LARGE SCALE GENOMIC DNA]</scope>
    <source>
        <plasmid evidence="4">pEM01</plasmid>
    </source>
</reference>
<dbReference type="InterPro" id="IPR051785">
    <property type="entry name" value="MMCE/EMCE_epimerase"/>
</dbReference>
<dbReference type="Pfam" id="PF13669">
    <property type="entry name" value="Glyoxalase_4"/>
    <property type="match status" value="1"/>
</dbReference>
<gene>
    <name evidence="3" type="ORF">EM595_p0306</name>
</gene>
<evidence type="ECO:0000259" key="2">
    <source>
        <dbReference type="PROSITE" id="PS51819"/>
    </source>
</evidence>
<dbReference type="PANTHER" id="PTHR43048">
    <property type="entry name" value="METHYLMALONYL-COA EPIMERASE"/>
    <property type="match status" value="1"/>
</dbReference>
<accession>A0A0U5GT05</accession>
<dbReference type="PATRIC" id="fig|1619313.3.peg.3926"/>
<dbReference type="PROSITE" id="PS51819">
    <property type="entry name" value="VOC"/>
    <property type="match status" value="1"/>
</dbReference>
<dbReference type="GO" id="GO:0046491">
    <property type="term" value="P:L-methylmalonyl-CoA metabolic process"/>
    <property type="evidence" value="ECO:0007669"/>
    <property type="project" value="TreeGrafter"/>
</dbReference>
<dbReference type="GO" id="GO:0004493">
    <property type="term" value="F:methylmalonyl-CoA epimerase activity"/>
    <property type="evidence" value="ECO:0007669"/>
    <property type="project" value="TreeGrafter"/>
</dbReference>
<proteinExistence type="predicted"/>
<dbReference type="InterPro" id="IPR029068">
    <property type="entry name" value="Glyas_Bleomycin-R_OHBP_Dase"/>
</dbReference>
<evidence type="ECO:0000256" key="1">
    <source>
        <dbReference type="ARBA" id="ARBA00022723"/>
    </source>
</evidence>
<dbReference type="RefSeq" id="WP_067436367.1">
    <property type="nucleotide sequence ID" value="NZ_LN907828.1"/>
</dbReference>
<protein>
    <submittedName>
        <fullName evidence="3">Glyoxalase</fullName>
    </submittedName>
</protein>
<dbReference type="PANTHER" id="PTHR43048:SF6">
    <property type="entry name" value="BLR8189 PROTEIN"/>
    <property type="match status" value="1"/>
</dbReference>
<dbReference type="AlphaFoldDB" id="A0A0U5GT05"/>
<keyword evidence="4" id="KW-1185">Reference proteome</keyword>
<dbReference type="GO" id="GO:0046872">
    <property type="term" value="F:metal ion binding"/>
    <property type="evidence" value="ECO:0007669"/>
    <property type="project" value="UniProtKB-KW"/>
</dbReference>
<organism evidence="3 4">
    <name type="scientific">Duffyella gerundensis</name>
    <dbReference type="NCBI Taxonomy" id="1619313"/>
    <lineage>
        <taxon>Bacteria</taxon>
        <taxon>Pseudomonadati</taxon>
        <taxon>Pseudomonadota</taxon>
        <taxon>Gammaproteobacteria</taxon>
        <taxon>Enterobacterales</taxon>
        <taxon>Erwiniaceae</taxon>
        <taxon>Duffyella</taxon>
    </lineage>
</organism>
<dbReference type="Proteomes" id="UP000059419">
    <property type="component" value="Plasmid pEM01"/>
</dbReference>
<geneLocation type="plasmid" evidence="4">
    <name>pEM01</name>
</geneLocation>